<accession>A0A816PWL1</accession>
<dbReference type="Proteomes" id="UP000663887">
    <property type="component" value="Unassembled WGS sequence"/>
</dbReference>
<dbReference type="EMBL" id="CAJOBF010015920">
    <property type="protein sequence ID" value="CAF4351222.1"/>
    <property type="molecule type" value="Genomic_DNA"/>
</dbReference>
<reference evidence="1" key="1">
    <citation type="submission" date="2021-02" db="EMBL/GenBank/DDBJ databases">
        <authorList>
            <person name="Nowell W R."/>
        </authorList>
    </citation>
    <scope>NUCLEOTIDE SEQUENCE</scope>
</reference>
<dbReference type="EMBL" id="CAJNRG010002903">
    <property type="protein sequence ID" value="CAF2052526.1"/>
    <property type="molecule type" value="Genomic_DNA"/>
</dbReference>
<organism evidence="1 3">
    <name type="scientific">Rotaria magnacalcarata</name>
    <dbReference type="NCBI Taxonomy" id="392030"/>
    <lineage>
        <taxon>Eukaryota</taxon>
        <taxon>Metazoa</taxon>
        <taxon>Spiralia</taxon>
        <taxon>Gnathifera</taxon>
        <taxon>Rotifera</taxon>
        <taxon>Eurotatoria</taxon>
        <taxon>Bdelloidea</taxon>
        <taxon>Philodinida</taxon>
        <taxon>Philodinidae</taxon>
        <taxon>Rotaria</taxon>
    </lineage>
</organism>
<comment type="caution">
    <text evidence="1">The sequence shown here is derived from an EMBL/GenBank/DDBJ whole genome shotgun (WGS) entry which is preliminary data.</text>
</comment>
<sequence length="67" mass="7870">SSHYGHKVTQYLNDNDVQYVERQSNPPNCPQSRPIETLRSILADMVYEGGWEAKTIYQLKRRIAKKF</sequence>
<evidence type="ECO:0000313" key="3">
    <source>
        <dbReference type="Proteomes" id="UP000663887"/>
    </source>
</evidence>
<evidence type="ECO:0000313" key="2">
    <source>
        <dbReference type="EMBL" id="CAF4351222.1"/>
    </source>
</evidence>
<name>A0A816PWL1_9BILA</name>
<feature type="non-terminal residue" evidence="1">
    <location>
        <position position="1"/>
    </location>
</feature>
<proteinExistence type="predicted"/>
<evidence type="ECO:0000313" key="1">
    <source>
        <dbReference type="EMBL" id="CAF2052526.1"/>
    </source>
</evidence>
<protein>
    <submittedName>
        <fullName evidence="1">Uncharacterized protein</fullName>
    </submittedName>
</protein>
<gene>
    <name evidence="2" type="ORF">UXM345_LOCUS36016</name>
    <name evidence="1" type="ORF">XDN619_LOCUS8814</name>
</gene>
<dbReference type="Proteomes" id="UP000663842">
    <property type="component" value="Unassembled WGS sequence"/>
</dbReference>
<dbReference type="AlphaFoldDB" id="A0A816PWL1"/>